<sequence>MLTRTRALACLTLLCSLTASSAQAPVQDANKAERLEWFRDQGLGLFIHWSIDSQLGVIISHSLAGASDEYVDRFYKDLPQTFDPTHFDPDALARLARLAGFRYMMFTTKHHNGFAMWDTKTVPFNIMHTPYGKDVTAELFTAFRKQGVAPGVYFSPDDFLWLHTNHKQIERLVPGVQPSANPGLLKLDQDQMTELMSHYGPIAAVFFDGEPKGLRDIVWRLQPDTVITRGAIETPEQNVPGAPLPGAWEANMTIGTAWGYQPSDEHYKSVHDLLRILIHTRSRGGNLLLNVGPKPDGSLAPEQEEALQTLGSWMFINSDCIYATRPWVVTNEGDVWYTRSKDHHALYAIVDDEDNAPIWKRGTARDFVLKTVRATPKTTVGVLGQNDKIVEYRPNLDPQSTFHQEADGLHVHVMRAQRLRDSDQWPYPSVIKLTDVEEAFTPPVVHTLPATVTPDAVIFHGGWSAPEDAPGAEFGFEYRIITGEDTRSRLHGWQHLPTQPAPHPGEFTATFHPDAAEHYEYRAVLKHPLLTLYGEDVILPAK</sequence>
<dbReference type="AlphaFoldDB" id="A0A4Q0T246"/>
<dbReference type="RefSeq" id="WP_128911847.1">
    <property type="nucleotide sequence ID" value="NZ_RDSM01000001.1"/>
</dbReference>
<evidence type="ECO:0000256" key="5">
    <source>
        <dbReference type="ARBA" id="ARBA00022801"/>
    </source>
</evidence>
<gene>
    <name evidence="9" type="ORF">GRAN_1035</name>
</gene>
<evidence type="ECO:0000313" key="9">
    <source>
        <dbReference type="EMBL" id="RXH57725.1"/>
    </source>
</evidence>
<dbReference type="InterPro" id="IPR000933">
    <property type="entry name" value="Glyco_hydro_29"/>
</dbReference>
<keyword evidence="5" id="KW-0378">Hydrolase</keyword>
<keyword evidence="10" id="KW-1185">Reference proteome</keyword>
<organism evidence="9 10">
    <name type="scientific">Granulicella sibirica</name>
    <dbReference type="NCBI Taxonomy" id="2479048"/>
    <lineage>
        <taxon>Bacteria</taxon>
        <taxon>Pseudomonadati</taxon>
        <taxon>Acidobacteriota</taxon>
        <taxon>Terriglobia</taxon>
        <taxon>Terriglobales</taxon>
        <taxon>Acidobacteriaceae</taxon>
        <taxon>Granulicella</taxon>
    </lineage>
</organism>
<comment type="caution">
    <text evidence="9">The sequence shown here is derived from an EMBL/GenBank/DDBJ whole genome shotgun (WGS) entry which is preliminary data.</text>
</comment>
<comment type="similarity">
    <text evidence="2">Belongs to the glycosyl hydrolase 29 family.</text>
</comment>
<dbReference type="EMBL" id="RDSM01000001">
    <property type="protein sequence ID" value="RXH57725.1"/>
    <property type="molecule type" value="Genomic_DNA"/>
</dbReference>
<keyword evidence="4 7" id="KW-0732">Signal</keyword>
<protein>
    <recommendedName>
        <fullName evidence="3">alpha-L-fucosidase</fullName>
        <ecNumber evidence="3">3.2.1.51</ecNumber>
    </recommendedName>
</protein>
<reference evidence="9 10" key="1">
    <citation type="submission" date="2018-11" db="EMBL/GenBank/DDBJ databases">
        <authorList>
            <person name="Mardanov A.V."/>
            <person name="Ravin N.V."/>
            <person name="Dedysh S.N."/>
        </authorList>
    </citation>
    <scope>NUCLEOTIDE SEQUENCE [LARGE SCALE GENOMIC DNA]</scope>
    <source>
        <strain evidence="9 10">AF10</strain>
    </source>
</reference>
<evidence type="ECO:0000259" key="8">
    <source>
        <dbReference type="Pfam" id="PF01120"/>
    </source>
</evidence>
<evidence type="ECO:0000256" key="7">
    <source>
        <dbReference type="SAM" id="SignalP"/>
    </source>
</evidence>
<keyword evidence="6" id="KW-0326">Glycosidase</keyword>
<dbReference type="InterPro" id="IPR017853">
    <property type="entry name" value="GH"/>
</dbReference>
<dbReference type="OrthoDB" id="107551at2"/>
<dbReference type="Gene3D" id="3.20.20.80">
    <property type="entry name" value="Glycosidases"/>
    <property type="match status" value="1"/>
</dbReference>
<evidence type="ECO:0000256" key="2">
    <source>
        <dbReference type="ARBA" id="ARBA00007951"/>
    </source>
</evidence>
<dbReference type="Proteomes" id="UP000289437">
    <property type="component" value="Unassembled WGS sequence"/>
</dbReference>
<feature type="chain" id="PRO_5020832250" description="alpha-L-fucosidase" evidence="7">
    <location>
        <begin position="25"/>
        <end position="542"/>
    </location>
</feature>
<dbReference type="PANTHER" id="PTHR10030:SF37">
    <property type="entry name" value="ALPHA-L-FUCOSIDASE-RELATED"/>
    <property type="match status" value="1"/>
</dbReference>
<dbReference type="GO" id="GO:0016139">
    <property type="term" value="P:glycoside catabolic process"/>
    <property type="evidence" value="ECO:0007669"/>
    <property type="project" value="TreeGrafter"/>
</dbReference>
<dbReference type="SMART" id="SM00812">
    <property type="entry name" value="Alpha_L_fucos"/>
    <property type="match status" value="1"/>
</dbReference>
<dbReference type="GO" id="GO:0005764">
    <property type="term" value="C:lysosome"/>
    <property type="evidence" value="ECO:0007669"/>
    <property type="project" value="TreeGrafter"/>
</dbReference>
<feature type="domain" description="Glycoside hydrolase family 29 N-terminal" evidence="8">
    <location>
        <begin position="20"/>
        <end position="318"/>
    </location>
</feature>
<evidence type="ECO:0000313" key="10">
    <source>
        <dbReference type="Proteomes" id="UP000289437"/>
    </source>
</evidence>
<evidence type="ECO:0000256" key="4">
    <source>
        <dbReference type="ARBA" id="ARBA00022729"/>
    </source>
</evidence>
<evidence type="ECO:0000256" key="1">
    <source>
        <dbReference type="ARBA" id="ARBA00004071"/>
    </source>
</evidence>
<dbReference type="PANTHER" id="PTHR10030">
    <property type="entry name" value="ALPHA-L-FUCOSIDASE"/>
    <property type="match status" value="1"/>
</dbReference>
<evidence type="ECO:0000256" key="3">
    <source>
        <dbReference type="ARBA" id="ARBA00012662"/>
    </source>
</evidence>
<comment type="function">
    <text evidence="1">Alpha-L-fucosidase is responsible for hydrolyzing the alpha-1,6-linked fucose joined to the reducing-end N-acetylglucosamine of the carbohydrate moieties of glycoproteins.</text>
</comment>
<evidence type="ECO:0000256" key="6">
    <source>
        <dbReference type="ARBA" id="ARBA00023295"/>
    </source>
</evidence>
<proteinExistence type="inferred from homology"/>
<dbReference type="InterPro" id="IPR057739">
    <property type="entry name" value="Glyco_hydro_29_N"/>
</dbReference>
<dbReference type="PRINTS" id="PR00741">
    <property type="entry name" value="GLHYDRLASE29"/>
</dbReference>
<feature type="signal peptide" evidence="7">
    <location>
        <begin position="1"/>
        <end position="24"/>
    </location>
</feature>
<reference evidence="10" key="2">
    <citation type="submission" date="2019-02" db="EMBL/GenBank/DDBJ databases">
        <title>Granulicella sibirica sp. nov., a psychrotolerant acidobacterium isolated from an organic soil layer in forested tundra, West Siberia.</title>
        <authorList>
            <person name="Oshkin I.Y."/>
            <person name="Kulichevskaya I.S."/>
            <person name="Rijpstra W.I.C."/>
            <person name="Sinninghe Damste J.S."/>
            <person name="Rakitin A.L."/>
            <person name="Ravin N.V."/>
            <person name="Dedysh S.N."/>
        </authorList>
    </citation>
    <scope>NUCLEOTIDE SEQUENCE [LARGE SCALE GENOMIC DNA]</scope>
    <source>
        <strain evidence="10">AF10</strain>
    </source>
</reference>
<dbReference type="SUPFAM" id="SSF51445">
    <property type="entry name" value="(Trans)glycosidases"/>
    <property type="match status" value="1"/>
</dbReference>
<dbReference type="Pfam" id="PF01120">
    <property type="entry name" value="Alpha_L_fucos"/>
    <property type="match status" value="1"/>
</dbReference>
<dbReference type="InterPro" id="IPR016286">
    <property type="entry name" value="FUC_metazoa-typ"/>
</dbReference>
<dbReference type="EC" id="3.2.1.51" evidence="3"/>
<dbReference type="GO" id="GO:0004560">
    <property type="term" value="F:alpha-L-fucosidase activity"/>
    <property type="evidence" value="ECO:0007669"/>
    <property type="project" value="InterPro"/>
</dbReference>
<name>A0A4Q0T246_9BACT</name>
<dbReference type="GO" id="GO:0006004">
    <property type="term" value="P:fucose metabolic process"/>
    <property type="evidence" value="ECO:0007669"/>
    <property type="project" value="InterPro"/>
</dbReference>
<accession>A0A4Q0T246</accession>